<dbReference type="Pfam" id="PF00672">
    <property type="entry name" value="HAMP"/>
    <property type="match status" value="1"/>
</dbReference>
<evidence type="ECO:0000256" key="4">
    <source>
        <dbReference type="ARBA" id="ARBA00022553"/>
    </source>
</evidence>
<comment type="catalytic activity">
    <reaction evidence="1">
        <text>ATP + protein L-histidine = ADP + protein N-phospho-L-histidine.</text>
        <dbReference type="EC" id="2.7.13.3"/>
    </reaction>
</comment>
<geneLocation type="plasmid" evidence="11 12">
    <name>pDATS02</name>
</geneLocation>
<feature type="transmembrane region" description="Helical" evidence="8">
    <location>
        <begin position="67"/>
        <end position="85"/>
    </location>
</feature>
<dbReference type="SMART" id="SM00387">
    <property type="entry name" value="HATPase_c"/>
    <property type="match status" value="1"/>
</dbReference>
<gene>
    <name evidence="11" type="ORF">M8445_17660</name>
</gene>
<evidence type="ECO:0000256" key="3">
    <source>
        <dbReference type="ARBA" id="ARBA00012438"/>
    </source>
</evidence>
<dbReference type="PROSITE" id="PS50109">
    <property type="entry name" value="HIS_KIN"/>
    <property type="match status" value="1"/>
</dbReference>
<name>A0ABY7V7C9_9DEIO</name>
<dbReference type="Pfam" id="PF02518">
    <property type="entry name" value="HATPase_c"/>
    <property type="match status" value="1"/>
</dbReference>
<dbReference type="Gene3D" id="1.10.287.130">
    <property type="match status" value="1"/>
</dbReference>
<dbReference type="SUPFAM" id="SSF47384">
    <property type="entry name" value="Homodimeric domain of signal transducing histidine kinase"/>
    <property type="match status" value="1"/>
</dbReference>
<sequence length="362" mass="38838">MRLFPRLLLSHVLVIVLVVAGIFISAELVAPRFYRAHVEEMVQTMGPAGATLRGDLERGMRLTLTRALWAALPLAALVAMVTAYVSSRRVIRSVQVLRLQSMALASGEYHQRLEETGRDELADLAHNFNVLAGALERVEQGRVELIGNVAHELRAPLAALRGYADAMTDGIMTSAHASQAISREVGAMERLVRDLSLVSRVEAGQLDLRLRAVPVTALLQSIHDRFALAFEDKGVHLSLSADPPLTVWADEERAVQILTNLVGNALRHTPAGGRAQVTAGINGTHVILTVTDTGAGISPEHLPRIFDRFYRADPARSRTDGGSGVGLTIARGLAEAMRGTLSVHSVPGQGTAVTLTLPVGPP</sequence>
<feature type="domain" description="Histidine kinase" evidence="9">
    <location>
        <begin position="148"/>
        <end position="361"/>
    </location>
</feature>
<evidence type="ECO:0000256" key="1">
    <source>
        <dbReference type="ARBA" id="ARBA00000085"/>
    </source>
</evidence>
<keyword evidence="8" id="KW-1133">Transmembrane helix</keyword>
<dbReference type="InterPro" id="IPR005467">
    <property type="entry name" value="His_kinase_dom"/>
</dbReference>
<dbReference type="EC" id="2.7.13.3" evidence="3"/>
<evidence type="ECO:0000259" key="9">
    <source>
        <dbReference type="PROSITE" id="PS50109"/>
    </source>
</evidence>
<protein>
    <recommendedName>
        <fullName evidence="3">histidine kinase</fullName>
        <ecNumber evidence="3">2.7.13.3</ecNumber>
    </recommendedName>
</protein>
<feature type="transmembrane region" description="Helical" evidence="8">
    <location>
        <begin position="7"/>
        <end position="26"/>
    </location>
</feature>
<evidence type="ECO:0000313" key="11">
    <source>
        <dbReference type="EMBL" id="WDA60564.1"/>
    </source>
</evidence>
<evidence type="ECO:0000256" key="5">
    <source>
        <dbReference type="ARBA" id="ARBA00022679"/>
    </source>
</evidence>
<dbReference type="SUPFAM" id="SSF158472">
    <property type="entry name" value="HAMP domain-like"/>
    <property type="match status" value="1"/>
</dbReference>
<keyword evidence="5" id="KW-0808">Transferase</keyword>
<keyword evidence="8" id="KW-0812">Transmembrane</keyword>
<dbReference type="Gene3D" id="3.30.565.10">
    <property type="entry name" value="Histidine kinase-like ATPase, C-terminal domain"/>
    <property type="match status" value="1"/>
</dbReference>
<keyword evidence="8" id="KW-0472">Membrane</keyword>
<evidence type="ECO:0000256" key="8">
    <source>
        <dbReference type="SAM" id="Phobius"/>
    </source>
</evidence>
<keyword evidence="12" id="KW-1185">Reference proteome</keyword>
<dbReference type="PROSITE" id="PS50885">
    <property type="entry name" value="HAMP"/>
    <property type="match status" value="1"/>
</dbReference>
<dbReference type="PRINTS" id="PR00344">
    <property type="entry name" value="BCTRLSENSOR"/>
</dbReference>
<dbReference type="InterPro" id="IPR003660">
    <property type="entry name" value="HAMP_dom"/>
</dbReference>
<accession>A0ABY7V7C9</accession>
<evidence type="ECO:0000259" key="10">
    <source>
        <dbReference type="PROSITE" id="PS50885"/>
    </source>
</evidence>
<dbReference type="Pfam" id="PF00512">
    <property type="entry name" value="HisKA"/>
    <property type="match status" value="1"/>
</dbReference>
<evidence type="ECO:0000256" key="6">
    <source>
        <dbReference type="ARBA" id="ARBA00022777"/>
    </source>
</evidence>
<dbReference type="Gene3D" id="6.10.340.10">
    <property type="match status" value="1"/>
</dbReference>
<evidence type="ECO:0000256" key="7">
    <source>
        <dbReference type="ARBA" id="ARBA00023012"/>
    </source>
</evidence>
<dbReference type="PANTHER" id="PTHR43711:SF1">
    <property type="entry name" value="HISTIDINE KINASE 1"/>
    <property type="match status" value="1"/>
</dbReference>
<dbReference type="RefSeq" id="WP_273991330.1">
    <property type="nucleotide sequence ID" value="NZ_BAABQT010000022.1"/>
</dbReference>
<dbReference type="CDD" id="cd06225">
    <property type="entry name" value="HAMP"/>
    <property type="match status" value="1"/>
</dbReference>
<keyword evidence="6 11" id="KW-0418">Kinase</keyword>
<keyword evidence="4" id="KW-0597">Phosphoprotein</keyword>
<comment type="subcellular location">
    <subcellularLocation>
        <location evidence="2">Membrane</location>
    </subcellularLocation>
</comment>
<evidence type="ECO:0000256" key="2">
    <source>
        <dbReference type="ARBA" id="ARBA00004370"/>
    </source>
</evidence>
<dbReference type="InterPro" id="IPR050736">
    <property type="entry name" value="Sensor_HK_Regulatory"/>
</dbReference>
<organism evidence="11 12">
    <name type="scientific">Deinococcus aquaticus</name>
    <dbReference type="NCBI Taxonomy" id="328692"/>
    <lineage>
        <taxon>Bacteria</taxon>
        <taxon>Thermotogati</taxon>
        <taxon>Deinococcota</taxon>
        <taxon>Deinococci</taxon>
        <taxon>Deinococcales</taxon>
        <taxon>Deinococcaceae</taxon>
        <taxon>Deinococcus</taxon>
    </lineage>
</organism>
<dbReference type="InterPro" id="IPR036097">
    <property type="entry name" value="HisK_dim/P_sf"/>
</dbReference>
<feature type="domain" description="HAMP" evidence="10">
    <location>
        <begin position="88"/>
        <end position="140"/>
    </location>
</feature>
<dbReference type="SMART" id="SM00304">
    <property type="entry name" value="HAMP"/>
    <property type="match status" value="1"/>
</dbReference>
<dbReference type="EMBL" id="CP115167">
    <property type="protein sequence ID" value="WDA60564.1"/>
    <property type="molecule type" value="Genomic_DNA"/>
</dbReference>
<reference evidence="11 12" key="1">
    <citation type="submission" date="2022-12" db="EMBL/GenBank/DDBJ databases">
        <title>Genome Sequence of Deinococcus aquaticus Type Strain PB314.</title>
        <authorList>
            <person name="Albert C."/>
            <person name="Hill J."/>
            <person name="Boren L."/>
            <person name="Scholz-Ng S."/>
            <person name="Fatema N."/>
            <person name="Grosso R."/>
            <person name="Soboslay E."/>
            <person name="Tuohy J."/>
        </authorList>
    </citation>
    <scope>NUCLEOTIDE SEQUENCE [LARGE SCALE GENOMIC DNA]</scope>
    <source>
        <strain evidence="11 12">PB-314</strain>
        <plasmid evidence="11 12">pDATS02</plasmid>
    </source>
</reference>
<dbReference type="PANTHER" id="PTHR43711">
    <property type="entry name" value="TWO-COMPONENT HISTIDINE KINASE"/>
    <property type="match status" value="1"/>
</dbReference>
<evidence type="ECO:0000313" key="12">
    <source>
        <dbReference type="Proteomes" id="UP001217044"/>
    </source>
</evidence>
<dbReference type="Proteomes" id="UP001217044">
    <property type="component" value="Plasmid pDATS02"/>
</dbReference>
<dbReference type="SMART" id="SM00388">
    <property type="entry name" value="HisKA"/>
    <property type="match status" value="1"/>
</dbReference>
<proteinExistence type="predicted"/>
<dbReference type="InterPro" id="IPR036890">
    <property type="entry name" value="HATPase_C_sf"/>
</dbReference>
<keyword evidence="7" id="KW-0902">Two-component regulatory system</keyword>
<dbReference type="InterPro" id="IPR004358">
    <property type="entry name" value="Sig_transdc_His_kin-like_C"/>
</dbReference>
<dbReference type="CDD" id="cd00082">
    <property type="entry name" value="HisKA"/>
    <property type="match status" value="1"/>
</dbReference>
<dbReference type="SUPFAM" id="SSF55874">
    <property type="entry name" value="ATPase domain of HSP90 chaperone/DNA topoisomerase II/histidine kinase"/>
    <property type="match status" value="1"/>
</dbReference>
<dbReference type="InterPro" id="IPR003661">
    <property type="entry name" value="HisK_dim/P_dom"/>
</dbReference>
<dbReference type="InterPro" id="IPR003594">
    <property type="entry name" value="HATPase_dom"/>
</dbReference>
<dbReference type="GO" id="GO:0016301">
    <property type="term" value="F:kinase activity"/>
    <property type="evidence" value="ECO:0007669"/>
    <property type="project" value="UniProtKB-KW"/>
</dbReference>
<keyword evidence="11" id="KW-0614">Plasmid</keyword>